<evidence type="ECO:0000259" key="2">
    <source>
        <dbReference type="PROSITE" id="PS50011"/>
    </source>
</evidence>
<dbReference type="PROSITE" id="PS50011">
    <property type="entry name" value="PROTEIN_KINASE_DOM"/>
    <property type="match status" value="1"/>
</dbReference>
<accession>A0A2N3N6X2</accession>
<name>A0A2N3N6X2_9PEZI</name>
<dbReference type="Proteomes" id="UP000233524">
    <property type="component" value="Unassembled WGS sequence"/>
</dbReference>
<dbReference type="InterPro" id="IPR000719">
    <property type="entry name" value="Prot_kinase_dom"/>
</dbReference>
<dbReference type="SUPFAM" id="SSF48403">
    <property type="entry name" value="Ankyrin repeat"/>
    <property type="match status" value="1"/>
</dbReference>
<dbReference type="Pfam" id="PF12796">
    <property type="entry name" value="Ank_2"/>
    <property type="match status" value="1"/>
</dbReference>
<dbReference type="GO" id="GO:0007165">
    <property type="term" value="P:signal transduction"/>
    <property type="evidence" value="ECO:0007669"/>
    <property type="project" value="TreeGrafter"/>
</dbReference>
<dbReference type="GO" id="GO:0005737">
    <property type="term" value="C:cytoplasm"/>
    <property type="evidence" value="ECO:0007669"/>
    <property type="project" value="TreeGrafter"/>
</dbReference>
<dbReference type="SUPFAM" id="SSF81901">
    <property type="entry name" value="HCP-like"/>
    <property type="match status" value="1"/>
</dbReference>
<feature type="transmembrane region" description="Helical" evidence="1">
    <location>
        <begin position="1334"/>
        <end position="1354"/>
    </location>
</feature>
<keyword evidence="1" id="KW-1133">Transmembrane helix</keyword>
<evidence type="ECO:0000313" key="3">
    <source>
        <dbReference type="EMBL" id="PKS08200.1"/>
    </source>
</evidence>
<dbReference type="STRING" id="41688.A0A2N3N6X2"/>
<keyword evidence="1" id="KW-0472">Membrane</keyword>
<dbReference type="PROSITE" id="PS00108">
    <property type="entry name" value="PROTEIN_KINASE_ST"/>
    <property type="match status" value="1"/>
</dbReference>
<protein>
    <recommendedName>
        <fullName evidence="2">Protein kinase domain-containing protein</fullName>
    </recommendedName>
</protein>
<dbReference type="GO" id="GO:0004672">
    <property type="term" value="F:protein kinase activity"/>
    <property type="evidence" value="ECO:0007669"/>
    <property type="project" value="InterPro"/>
</dbReference>
<proteinExistence type="predicted"/>
<dbReference type="EMBL" id="NLAX01000700">
    <property type="protein sequence ID" value="PKS08200.1"/>
    <property type="molecule type" value="Genomic_DNA"/>
</dbReference>
<dbReference type="GO" id="GO:0005524">
    <property type="term" value="F:ATP binding"/>
    <property type="evidence" value="ECO:0007669"/>
    <property type="project" value="InterPro"/>
</dbReference>
<feature type="transmembrane region" description="Helical" evidence="1">
    <location>
        <begin position="1218"/>
        <end position="1236"/>
    </location>
</feature>
<evidence type="ECO:0000313" key="4">
    <source>
        <dbReference type="Proteomes" id="UP000233524"/>
    </source>
</evidence>
<dbReference type="InterPro" id="IPR050167">
    <property type="entry name" value="Ser_Thr_protein_kinase"/>
</dbReference>
<dbReference type="InterPro" id="IPR002110">
    <property type="entry name" value="Ankyrin_rpt"/>
</dbReference>
<dbReference type="OrthoDB" id="4062651at2759"/>
<gene>
    <name evidence="3" type="ORF">jhhlp_005476</name>
</gene>
<sequence length="1356" mass="153157">MERPETSSRKIAPQGRVNLRDLRFSASRTRTNFTRIRGGTHVAKHASGPQADFITFVSLACEIYQRQDHDLVPIQQYPPALETYQGKGHTSLVSHAKVVQQTPSGFVKGSLTSHDEGIILKRPRHIREEKAKSDALLSFITDLRIRSHRSLAAHPNITRLRGVGWDFEDDEATIPRPILLEEFAPQGALDNFWKNWSFVRLSFKANLEFCRDIAEGLRALHACGVVHGDLKPENILVFPRKDARESFMVKLTDFGHSALMSDDPETLPAFTPWWCAPEATTATNMTFTELKLTDYYSYGLVILSITLGRAFHVDFDDVEKSKQDGTILVKAAQLLEKEDKNNYESDIDVGAITSMLRKTIQLNPVHRNLDACVALIERQVIHPHRSMTIGYHTLSQCSHQLKEFITEKLLVIARNPRDPRRAAAEWELMICYFSGFGVKQNFEMASLWLDSARENNIEAAETYYKTLRQAIELGRKSASGAKLPPNKDPGIDKPTVERVLSGSLQVQTVQEESERDSRSATTMATTAVDSFQVDSERFHVTGVLDDVPFSPLNPMPANISQAVSCGDIDALKSLTGGNPSMINSQDSEGNTPLIIAAKYRQYEVMDFLLNEPRTDASTPNRMGQTVLHIMATFDESQIRHFLPLLSPVVDLNQESLPVWQDSERTIFSLGLRCCPILNSILHRNIALLDALLDIAHVDKAASICRICELGSRFRRVLAISLALFYADALEAIMAHLKKHKAGYDLDLRNINVWTGQDLLPLCKVPFHNVAIAALDLPENFFRAMIFGDKYADALHRTMRFLLDMDQSKKDSLALTMLCAAIEGGSLDAVDFLLTDSKKWAKDPLWWLLHRSGEETWPELSSPTIKLAVSLGQREIFDRLSRENVAAWKDWTSINCSSPQCWVGNTKWEKAVMTFFGPHALFGTRAPNHEHVYNLVRPALEYAVSARHQDHYFLSRIIQMSNPYLIKKGSPGFLIDSLSNSYFRATDLLIQRCPELWELRCFEYARMKQVLSGFEYASPTDSRSMLRFELRMKFPELPKGETVAELVLFTEGYTQYLWSVIEAQVGNGHSKSASYLTLALKWSNTTALRVMLEIGWHPEGPLLSRWFYSPFLLLSTLEMKARKANPYLTLSPALIQDQELSDAPPLLRGPALETHKGLYSRYNRNRLDQFRSMYIKRLQESRNILTSHGARTSLVQNVSNWLSSPASWRRRAYVDMVRVYGRIFYGIFYAAIAPLALVFGTRQVWTTLPLGGKFGFAYLWAGLAAGTGIYTTNIFPSRYERKYQVAAAITLVLFFIANNVVLPVLIVRLNIRPFLSCTHFVDDGQLVSTCTNYSYLLPLAVGVVEVAWWCALIVASA</sequence>
<dbReference type="InterPro" id="IPR008271">
    <property type="entry name" value="Ser/Thr_kinase_AS"/>
</dbReference>
<dbReference type="InterPro" id="IPR011009">
    <property type="entry name" value="Kinase-like_dom_sf"/>
</dbReference>
<feature type="transmembrane region" description="Helical" evidence="1">
    <location>
        <begin position="1286"/>
        <end position="1305"/>
    </location>
</feature>
<comment type="caution">
    <text evidence="3">The sequence shown here is derived from an EMBL/GenBank/DDBJ whole genome shotgun (WGS) entry which is preliminary data.</text>
</comment>
<keyword evidence="4" id="KW-1185">Reference proteome</keyword>
<dbReference type="PANTHER" id="PTHR23257">
    <property type="entry name" value="SERINE-THREONINE PROTEIN KINASE"/>
    <property type="match status" value="1"/>
</dbReference>
<dbReference type="CDD" id="cd00180">
    <property type="entry name" value="PKc"/>
    <property type="match status" value="1"/>
</dbReference>
<reference evidence="3 4" key="1">
    <citation type="journal article" date="2017" name="G3 (Bethesda)">
        <title>First Draft Genome Sequence of the Pathogenic Fungus Lomentospora prolificans (Formerly Scedosporium prolificans).</title>
        <authorList>
            <person name="Luo R."/>
            <person name="Zimin A."/>
            <person name="Workman R."/>
            <person name="Fan Y."/>
            <person name="Pertea G."/>
            <person name="Grossman N."/>
            <person name="Wear M.P."/>
            <person name="Jia B."/>
            <person name="Miller H."/>
            <person name="Casadevall A."/>
            <person name="Timp W."/>
            <person name="Zhang S.X."/>
            <person name="Salzberg S.L."/>
        </authorList>
    </citation>
    <scope>NUCLEOTIDE SEQUENCE [LARGE SCALE GENOMIC DNA]</scope>
    <source>
        <strain evidence="3 4">JHH-5317</strain>
    </source>
</reference>
<dbReference type="Gene3D" id="1.10.510.10">
    <property type="entry name" value="Transferase(Phosphotransferase) domain 1"/>
    <property type="match status" value="1"/>
</dbReference>
<dbReference type="Pfam" id="PF00069">
    <property type="entry name" value="Pkinase"/>
    <property type="match status" value="1"/>
</dbReference>
<dbReference type="InParanoid" id="A0A2N3N6X2"/>
<dbReference type="VEuPathDB" id="FungiDB:jhhlp_005476"/>
<evidence type="ECO:0000256" key="1">
    <source>
        <dbReference type="SAM" id="Phobius"/>
    </source>
</evidence>
<feature type="domain" description="Protein kinase" evidence="2">
    <location>
        <begin position="79"/>
        <end position="385"/>
    </location>
</feature>
<keyword evidence="1" id="KW-0812">Transmembrane</keyword>
<organism evidence="3 4">
    <name type="scientific">Lomentospora prolificans</name>
    <dbReference type="NCBI Taxonomy" id="41688"/>
    <lineage>
        <taxon>Eukaryota</taxon>
        <taxon>Fungi</taxon>
        <taxon>Dikarya</taxon>
        <taxon>Ascomycota</taxon>
        <taxon>Pezizomycotina</taxon>
        <taxon>Sordariomycetes</taxon>
        <taxon>Hypocreomycetidae</taxon>
        <taxon>Microascales</taxon>
        <taxon>Microascaceae</taxon>
        <taxon>Lomentospora</taxon>
    </lineage>
</organism>
<dbReference type="InterPro" id="IPR036770">
    <property type="entry name" value="Ankyrin_rpt-contain_sf"/>
</dbReference>
<dbReference type="SMART" id="SM00220">
    <property type="entry name" value="S_TKc"/>
    <property type="match status" value="1"/>
</dbReference>
<dbReference type="SUPFAM" id="SSF56112">
    <property type="entry name" value="Protein kinase-like (PK-like)"/>
    <property type="match status" value="1"/>
</dbReference>
<dbReference type="Gene3D" id="1.25.40.20">
    <property type="entry name" value="Ankyrin repeat-containing domain"/>
    <property type="match status" value="1"/>
</dbReference>
<feature type="transmembrane region" description="Helical" evidence="1">
    <location>
        <begin position="1256"/>
        <end position="1274"/>
    </location>
</feature>